<gene>
    <name evidence="1" type="ORF">ALC56_08516</name>
</gene>
<sequence length="124" mass="13801">SAMNVSSMGRTGRTYRKKIKKKETALCTLRTHTRVATRRAHASLAVRACEAACWPILFYRAVCEPAVARHTSVFTDCRFMNKVDAQASAQAVCGFTISHGRSYIYELTDNGPGARNADRKFVQI</sequence>
<organism evidence="1 2">
    <name type="scientific">Trachymyrmex septentrionalis</name>
    <dbReference type="NCBI Taxonomy" id="34720"/>
    <lineage>
        <taxon>Eukaryota</taxon>
        <taxon>Metazoa</taxon>
        <taxon>Ecdysozoa</taxon>
        <taxon>Arthropoda</taxon>
        <taxon>Hexapoda</taxon>
        <taxon>Insecta</taxon>
        <taxon>Pterygota</taxon>
        <taxon>Neoptera</taxon>
        <taxon>Endopterygota</taxon>
        <taxon>Hymenoptera</taxon>
        <taxon>Apocrita</taxon>
        <taxon>Aculeata</taxon>
        <taxon>Formicoidea</taxon>
        <taxon>Formicidae</taxon>
        <taxon>Myrmicinae</taxon>
        <taxon>Trachymyrmex</taxon>
    </lineage>
</organism>
<name>A0A195F7Y5_9HYME</name>
<dbReference type="AlphaFoldDB" id="A0A195F7Y5"/>
<accession>A0A195F7Y5</accession>
<dbReference type="Proteomes" id="UP000078541">
    <property type="component" value="Unassembled WGS sequence"/>
</dbReference>
<evidence type="ECO:0000313" key="2">
    <source>
        <dbReference type="Proteomes" id="UP000078541"/>
    </source>
</evidence>
<proteinExistence type="predicted"/>
<protein>
    <submittedName>
        <fullName evidence="1">Uncharacterized protein</fullName>
    </submittedName>
</protein>
<feature type="non-terminal residue" evidence="1">
    <location>
        <position position="1"/>
    </location>
</feature>
<dbReference type="EMBL" id="KQ981727">
    <property type="protein sequence ID" value="KYN36725.1"/>
    <property type="molecule type" value="Genomic_DNA"/>
</dbReference>
<evidence type="ECO:0000313" key="1">
    <source>
        <dbReference type="EMBL" id="KYN36725.1"/>
    </source>
</evidence>
<reference evidence="1 2" key="1">
    <citation type="submission" date="2016-03" db="EMBL/GenBank/DDBJ databases">
        <title>Trachymyrmex septentrionalis WGS genome.</title>
        <authorList>
            <person name="Nygaard S."/>
            <person name="Hu H."/>
            <person name="Boomsma J."/>
            <person name="Zhang G."/>
        </authorList>
    </citation>
    <scope>NUCLEOTIDE SEQUENCE [LARGE SCALE GENOMIC DNA]</scope>
    <source>
        <strain evidence="1">Tsep2-gDNA-1</strain>
        <tissue evidence="1">Whole body</tissue>
    </source>
</reference>
<keyword evidence="2" id="KW-1185">Reference proteome</keyword>